<keyword evidence="1" id="KW-0815">Transposition</keyword>
<name>X1SZ07_9ZZZZ</name>
<dbReference type="GO" id="GO:0006313">
    <property type="term" value="P:DNA transposition"/>
    <property type="evidence" value="ECO:0007669"/>
    <property type="project" value="InterPro"/>
</dbReference>
<sequence>ARYEEGLAQARSVIDQYRDAYPSAMKCLERDLEETLTALRFPFAHRIQIRTTNLLERLFGEGKRRTKIIPRFTSEASGLSLVFAVLVDTSEGWRGVRMKPYIEERLKQMVVDPGSDWEDPDLKRLAA</sequence>
<dbReference type="PANTHER" id="PTHR33217:SF9">
    <property type="entry name" value="MUTATOR FAMILY TRANSPOSASE"/>
    <property type="match status" value="1"/>
</dbReference>
<keyword evidence="3" id="KW-0233">DNA recombination</keyword>
<dbReference type="GO" id="GO:0004803">
    <property type="term" value="F:transposase activity"/>
    <property type="evidence" value="ECO:0007669"/>
    <property type="project" value="InterPro"/>
</dbReference>
<feature type="non-terminal residue" evidence="4">
    <location>
        <position position="1"/>
    </location>
</feature>
<evidence type="ECO:0000256" key="2">
    <source>
        <dbReference type="ARBA" id="ARBA00023125"/>
    </source>
</evidence>
<dbReference type="AlphaFoldDB" id="X1SZ07"/>
<accession>X1SZ07</accession>
<evidence type="ECO:0000313" key="4">
    <source>
        <dbReference type="EMBL" id="GAI98173.1"/>
    </source>
</evidence>
<proteinExistence type="predicted"/>
<dbReference type="EMBL" id="BARW01015725">
    <property type="protein sequence ID" value="GAI98173.1"/>
    <property type="molecule type" value="Genomic_DNA"/>
</dbReference>
<reference evidence="4" key="1">
    <citation type="journal article" date="2014" name="Front. Microbiol.">
        <title>High frequency of phylogenetically diverse reductive dehalogenase-homologous genes in deep subseafloor sedimentary metagenomes.</title>
        <authorList>
            <person name="Kawai M."/>
            <person name="Futagami T."/>
            <person name="Toyoda A."/>
            <person name="Takaki Y."/>
            <person name="Nishi S."/>
            <person name="Hori S."/>
            <person name="Arai W."/>
            <person name="Tsubouchi T."/>
            <person name="Morono Y."/>
            <person name="Uchiyama I."/>
            <person name="Ito T."/>
            <person name="Fujiyama A."/>
            <person name="Inagaki F."/>
            <person name="Takami H."/>
        </authorList>
    </citation>
    <scope>NUCLEOTIDE SEQUENCE</scope>
    <source>
        <strain evidence="4">Expedition CK06-06</strain>
    </source>
</reference>
<organism evidence="4">
    <name type="scientific">marine sediment metagenome</name>
    <dbReference type="NCBI Taxonomy" id="412755"/>
    <lineage>
        <taxon>unclassified sequences</taxon>
        <taxon>metagenomes</taxon>
        <taxon>ecological metagenomes</taxon>
    </lineage>
</organism>
<gene>
    <name evidence="4" type="ORF">S12H4_27533</name>
</gene>
<dbReference type="PANTHER" id="PTHR33217">
    <property type="entry name" value="TRANSPOSASE FOR INSERTION SEQUENCE ELEMENT IS1081"/>
    <property type="match status" value="1"/>
</dbReference>
<keyword evidence="2" id="KW-0238">DNA-binding</keyword>
<evidence type="ECO:0008006" key="5">
    <source>
        <dbReference type="Google" id="ProtNLM"/>
    </source>
</evidence>
<comment type="caution">
    <text evidence="4">The sequence shown here is derived from an EMBL/GenBank/DDBJ whole genome shotgun (WGS) entry which is preliminary data.</text>
</comment>
<evidence type="ECO:0000256" key="3">
    <source>
        <dbReference type="ARBA" id="ARBA00023172"/>
    </source>
</evidence>
<dbReference type="Pfam" id="PF00872">
    <property type="entry name" value="Transposase_mut"/>
    <property type="match status" value="1"/>
</dbReference>
<evidence type="ECO:0000256" key="1">
    <source>
        <dbReference type="ARBA" id="ARBA00022578"/>
    </source>
</evidence>
<dbReference type="InterPro" id="IPR001207">
    <property type="entry name" value="Transposase_mutator"/>
</dbReference>
<protein>
    <recommendedName>
        <fullName evidence="5">Mutator family transposase</fullName>
    </recommendedName>
</protein>
<dbReference type="GO" id="GO:0003677">
    <property type="term" value="F:DNA binding"/>
    <property type="evidence" value="ECO:0007669"/>
    <property type="project" value="UniProtKB-KW"/>
</dbReference>